<evidence type="ECO:0000313" key="3">
    <source>
        <dbReference type="Proteomes" id="UP000682134"/>
    </source>
</evidence>
<evidence type="ECO:0000313" key="2">
    <source>
        <dbReference type="EMBL" id="MBP0724965.1"/>
    </source>
</evidence>
<keyword evidence="1" id="KW-0812">Transmembrane</keyword>
<keyword evidence="3" id="KW-1185">Reference proteome</keyword>
<feature type="transmembrane region" description="Helical" evidence="1">
    <location>
        <begin position="12"/>
        <end position="29"/>
    </location>
</feature>
<dbReference type="RefSeq" id="WP_209404052.1">
    <property type="nucleotide sequence ID" value="NZ_JAGIYQ010000004.1"/>
</dbReference>
<feature type="transmembrane region" description="Helical" evidence="1">
    <location>
        <begin position="289"/>
        <end position="310"/>
    </location>
</feature>
<name>A0A940NNU7_9BACI</name>
<feature type="transmembrane region" description="Helical" evidence="1">
    <location>
        <begin position="361"/>
        <end position="379"/>
    </location>
</feature>
<dbReference type="AlphaFoldDB" id="A0A940NNU7"/>
<proteinExistence type="predicted"/>
<dbReference type="EMBL" id="JAGIYQ010000004">
    <property type="protein sequence ID" value="MBP0724965.1"/>
    <property type="molecule type" value="Genomic_DNA"/>
</dbReference>
<keyword evidence="1" id="KW-0472">Membrane</keyword>
<feature type="transmembrane region" description="Helical" evidence="1">
    <location>
        <begin position="156"/>
        <end position="174"/>
    </location>
</feature>
<sequence>METKNFYKNKLFFSLFVLSVFGLYFYLAYNTPLTHDDWTWGSSDGIHRLNNWFANYNGRYMGNLFELFLTRVYWIRFFVMSLFATVLVILAANQSKNNSYFNYILSLVLFLCVPINVISQTYAWIAGFSNYITSIVCVLLYLAIIKNIFEDDKPVYKTWMIIVVIPLGIITELFMEHITLYTLCMALIVIVFTAIKFRKVYAVHVTYFISTVIGAIIMFTNGAYMAIFSGKDQYRSIGQSAVAHESLVMKIYHTFTNEMYPMLFSNNVVLNLLIATFCIILIIKYKKSVSMFGSFIKNGLLTILVIYPLYKPIVVDRLKMSVFKIHTNDFEAFFSVIFFISVLLTIWLYTDNKNFKQKASLYWLSAIVLAAPLIFVQPFGPRCFIAPYTFYVMVTIQLGQYIIEKKYFNLFSLNKLFTIFALFVSACYIYIFTMNGMVDRQRMDYIHQQVNAHKDEIMLAKLPFEQFLWHSTPIIDSYQYQTFKEYYHIPENTKLKVISYKRWEKMNK</sequence>
<comment type="caution">
    <text evidence="2">The sequence shown here is derived from an EMBL/GenBank/DDBJ whole genome shotgun (WGS) entry which is preliminary data.</text>
</comment>
<evidence type="ECO:0000256" key="1">
    <source>
        <dbReference type="SAM" id="Phobius"/>
    </source>
</evidence>
<feature type="transmembrane region" description="Helical" evidence="1">
    <location>
        <begin position="73"/>
        <end position="93"/>
    </location>
</feature>
<feature type="transmembrane region" description="Helical" evidence="1">
    <location>
        <begin position="124"/>
        <end position="144"/>
    </location>
</feature>
<feature type="transmembrane region" description="Helical" evidence="1">
    <location>
        <begin position="415"/>
        <end position="433"/>
    </location>
</feature>
<keyword evidence="1" id="KW-1133">Transmembrane helix</keyword>
<dbReference type="InterPro" id="IPR045691">
    <property type="entry name" value="DUF6056"/>
</dbReference>
<reference evidence="2" key="1">
    <citation type="submission" date="2021-04" db="EMBL/GenBank/DDBJ databases">
        <title>Genome seq and assembly of Bacillus sp.</title>
        <authorList>
            <person name="Chhetri G."/>
        </authorList>
    </citation>
    <scope>NUCLEOTIDE SEQUENCE</scope>
    <source>
        <strain evidence="2">RG28</strain>
    </source>
</reference>
<dbReference type="Pfam" id="PF19528">
    <property type="entry name" value="DUF6056"/>
    <property type="match status" value="1"/>
</dbReference>
<accession>A0A940NNU7</accession>
<feature type="transmembrane region" description="Helical" evidence="1">
    <location>
        <begin position="100"/>
        <end position="118"/>
    </location>
</feature>
<evidence type="ECO:0008006" key="4">
    <source>
        <dbReference type="Google" id="ProtNLM"/>
    </source>
</evidence>
<feature type="transmembrane region" description="Helical" evidence="1">
    <location>
        <begin position="205"/>
        <end position="227"/>
    </location>
</feature>
<dbReference type="Proteomes" id="UP000682134">
    <property type="component" value="Unassembled WGS sequence"/>
</dbReference>
<organism evidence="2 3">
    <name type="scientific">Gottfriedia endophytica</name>
    <dbReference type="NCBI Taxonomy" id="2820819"/>
    <lineage>
        <taxon>Bacteria</taxon>
        <taxon>Bacillati</taxon>
        <taxon>Bacillota</taxon>
        <taxon>Bacilli</taxon>
        <taxon>Bacillales</taxon>
        <taxon>Bacillaceae</taxon>
        <taxon>Gottfriedia</taxon>
    </lineage>
</organism>
<protein>
    <recommendedName>
        <fullName evidence="4">Glucosyltransferase</fullName>
    </recommendedName>
</protein>
<feature type="transmembrane region" description="Helical" evidence="1">
    <location>
        <begin position="259"/>
        <end position="282"/>
    </location>
</feature>
<feature type="transmembrane region" description="Helical" evidence="1">
    <location>
        <begin position="330"/>
        <end position="349"/>
    </location>
</feature>
<gene>
    <name evidence="2" type="ORF">J5Y03_07150</name>
</gene>
<feature type="transmembrane region" description="Helical" evidence="1">
    <location>
        <begin position="180"/>
        <end position="198"/>
    </location>
</feature>